<proteinExistence type="predicted"/>
<keyword evidence="3" id="KW-1185">Reference proteome</keyword>
<reference evidence="2" key="1">
    <citation type="submission" date="2020-05" db="EMBL/GenBank/DDBJ databases">
        <title>Mycena genomes resolve the evolution of fungal bioluminescence.</title>
        <authorList>
            <person name="Tsai I.J."/>
        </authorList>
    </citation>
    <scope>NUCLEOTIDE SEQUENCE</scope>
    <source>
        <strain evidence="2">CCC161011</strain>
    </source>
</reference>
<feature type="region of interest" description="Disordered" evidence="1">
    <location>
        <begin position="229"/>
        <end position="251"/>
    </location>
</feature>
<name>A0A8H7DGR3_9AGAR</name>
<evidence type="ECO:0000313" key="3">
    <source>
        <dbReference type="Proteomes" id="UP000620124"/>
    </source>
</evidence>
<evidence type="ECO:0000313" key="2">
    <source>
        <dbReference type="EMBL" id="KAF7372537.1"/>
    </source>
</evidence>
<dbReference type="EMBL" id="JACAZI010000001">
    <property type="protein sequence ID" value="KAF7372537.1"/>
    <property type="molecule type" value="Genomic_DNA"/>
</dbReference>
<gene>
    <name evidence="2" type="ORF">MVEN_00116000</name>
</gene>
<feature type="compositionally biased region" description="Polar residues" evidence="1">
    <location>
        <begin position="180"/>
        <end position="204"/>
    </location>
</feature>
<feature type="region of interest" description="Disordered" evidence="1">
    <location>
        <begin position="1"/>
        <end position="21"/>
    </location>
</feature>
<dbReference type="Proteomes" id="UP000620124">
    <property type="component" value="Unassembled WGS sequence"/>
</dbReference>
<accession>A0A8H7DGR3</accession>
<feature type="compositionally biased region" description="Basic and acidic residues" evidence="1">
    <location>
        <begin position="12"/>
        <end position="21"/>
    </location>
</feature>
<sequence>MARRAAQCMRPRHADSVREDRNPKRLGGWGIHGFMKELPPSINDCASRIKLHLKKLSTIMNLVESARGISFSATNQNATGCAVAILGFLLYCVSASCCRCFKSLHSTTTMNPASPLPASPSTKPSKRQRLKNFFHDLFKSSSRKASTSMPALHVYHLAAMSDQILLAHGIAEELYPGSRPSASLNDNGDRTITPQTANCPSPARTSLNELPSTGNLPHRVMEAQPADIAIVPSERPMIPEPADSPSPSGRH</sequence>
<comment type="caution">
    <text evidence="2">The sequence shown here is derived from an EMBL/GenBank/DDBJ whole genome shotgun (WGS) entry which is preliminary data.</text>
</comment>
<organism evidence="2 3">
    <name type="scientific">Mycena venus</name>
    <dbReference type="NCBI Taxonomy" id="2733690"/>
    <lineage>
        <taxon>Eukaryota</taxon>
        <taxon>Fungi</taxon>
        <taxon>Dikarya</taxon>
        <taxon>Basidiomycota</taxon>
        <taxon>Agaricomycotina</taxon>
        <taxon>Agaricomycetes</taxon>
        <taxon>Agaricomycetidae</taxon>
        <taxon>Agaricales</taxon>
        <taxon>Marasmiineae</taxon>
        <taxon>Mycenaceae</taxon>
        <taxon>Mycena</taxon>
    </lineage>
</organism>
<protein>
    <submittedName>
        <fullName evidence="2">Uncharacterized protein</fullName>
    </submittedName>
</protein>
<feature type="region of interest" description="Disordered" evidence="1">
    <location>
        <begin position="178"/>
        <end position="204"/>
    </location>
</feature>
<dbReference type="AlphaFoldDB" id="A0A8H7DGR3"/>
<evidence type="ECO:0000256" key="1">
    <source>
        <dbReference type="SAM" id="MobiDB-lite"/>
    </source>
</evidence>